<feature type="domain" description="SMC hinge" evidence="13">
    <location>
        <begin position="523"/>
        <end position="644"/>
    </location>
</feature>
<dbReference type="Proteomes" id="UP000002605">
    <property type="component" value="Chromosome 2"/>
</dbReference>
<proteinExistence type="inferred from homology"/>
<keyword evidence="10" id="KW-0131">Cell cycle</keyword>
<keyword evidence="16" id="KW-1185">Reference proteome</keyword>
<dbReference type="SUPFAM" id="SSF52540">
    <property type="entry name" value="P-loop containing nucleoside triphosphate hydrolases"/>
    <property type="match status" value="2"/>
</dbReference>
<evidence type="ECO:0000256" key="11">
    <source>
        <dbReference type="PIRNR" id="PIRNR005719"/>
    </source>
</evidence>
<dbReference type="eggNOG" id="KOG0933">
    <property type="taxonomic scope" value="Eukaryota"/>
</dbReference>
<dbReference type="PANTHER" id="PTHR43977">
    <property type="entry name" value="STRUCTURAL MAINTENANCE OF CHROMOSOMES PROTEIN 3"/>
    <property type="match status" value="1"/>
</dbReference>
<dbReference type="Gene3D" id="3.30.70.1620">
    <property type="match status" value="1"/>
</dbReference>
<keyword evidence="7 12" id="KW-0175">Coiled coil</keyword>
<dbReference type="PIRSF" id="PIRSF005719">
    <property type="entry name" value="SMC"/>
    <property type="match status" value="1"/>
</dbReference>
<dbReference type="OrthoDB" id="10255539at2759"/>
<feature type="coiled-coil region" evidence="12">
    <location>
        <begin position="253"/>
        <end position="382"/>
    </location>
</feature>
<keyword evidence="4" id="KW-0547">Nucleotide-binding</keyword>
<name>B9WCC6_CANDC</name>
<dbReference type="GO" id="GO:0005524">
    <property type="term" value="F:ATP binding"/>
    <property type="evidence" value="ECO:0007669"/>
    <property type="project" value="UniProtKB-KW"/>
</dbReference>
<comment type="subcellular location">
    <subcellularLocation>
        <location evidence="1 11">Nucleus</location>
    </subcellularLocation>
</comment>
<evidence type="ECO:0000259" key="13">
    <source>
        <dbReference type="SMART" id="SM00968"/>
    </source>
</evidence>
<dbReference type="GO" id="GO:0016887">
    <property type="term" value="F:ATP hydrolysis activity"/>
    <property type="evidence" value="ECO:0007669"/>
    <property type="project" value="InterPro"/>
</dbReference>
<dbReference type="FunFam" id="3.40.50.300:FF:000278">
    <property type="entry name" value="Structural maintenance of chromosomes 2"/>
    <property type="match status" value="1"/>
</dbReference>
<dbReference type="VEuPathDB" id="FungiDB:CD36_22690"/>
<dbReference type="GO" id="GO:0007076">
    <property type="term" value="P:mitotic chromosome condensation"/>
    <property type="evidence" value="ECO:0007669"/>
    <property type="project" value="UniProtKB-ARBA"/>
</dbReference>
<dbReference type="CDD" id="cd03273">
    <property type="entry name" value="ABC_SMC2_euk"/>
    <property type="match status" value="1"/>
</dbReference>
<dbReference type="AlphaFoldDB" id="B9WCC6"/>
<dbReference type="InterPro" id="IPR010935">
    <property type="entry name" value="SMC_hinge"/>
</dbReference>
<dbReference type="Gene3D" id="3.40.50.300">
    <property type="entry name" value="P-loop containing nucleotide triphosphate hydrolases"/>
    <property type="match status" value="2"/>
</dbReference>
<dbReference type="Gene3D" id="1.20.1060.20">
    <property type="match status" value="1"/>
</dbReference>
<evidence type="ECO:0000313" key="15">
    <source>
        <dbReference type="EMBL" id="CAX44048.1"/>
    </source>
</evidence>
<dbReference type="GO" id="GO:0051301">
    <property type="term" value="P:cell division"/>
    <property type="evidence" value="ECO:0007669"/>
    <property type="project" value="UniProtKB-KW"/>
</dbReference>
<dbReference type="InterPro" id="IPR024704">
    <property type="entry name" value="SMC"/>
</dbReference>
<keyword evidence="9 11" id="KW-0539">Nucleus</keyword>
<dbReference type="GO" id="GO:0005634">
    <property type="term" value="C:nucleus"/>
    <property type="evidence" value="ECO:0007669"/>
    <property type="project" value="UniProtKB-SubCell"/>
</dbReference>
<dbReference type="RefSeq" id="XP_002418743.1">
    <property type="nucleotide sequence ID" value="XM_002418698.1"/>
</dbReference>
<evidence type="ECO:0000313" key="16">
    <source>
        <dbReference type="Proteomes" id="UP000002605"/>
    </source>
</evidence>
<keyword evidence="6" id="KW-0067">ATP-binding</keyword>
<evidence type="ECO:0000256" key="9">
    <source>
        <dbReference type="ARBA" id="ARBA00023242"/>
    </source>
</evidence>
<keyword evidence="5" id="KW-0498">Mitosis</keyword>
<dbReference type="SUPFAM" id="SSF75553">
    <property type="entry name" value="Smc hinge domain"/>
    <property type="match status" value="1"/>
</dbReference>
<dbReference type="KEGG" id="cdu:CD36_22690"/>
<organism evidence="15 16">
    <name type="scientific">Candida dubliniensis (strain CD36 / ATCC MYA-646 / CBS 7987 / NCPF 3949 / NRRL Y-17841)</name>
    <name type="common">Yeast</name>
    <dbReference type="NCBI Taxonomy" id="573826"/>
    <lineage>
        <taxon>Eukaryota</taxon>
        <taxon>Fungi</taxon>
        <taxon>Dikarya</taxon>
        <taxon>Ascomycota</taxon>
        <taxon>Saccharomycotina</taxon>
        <taxon>Pichiomycetes</taxon>
        <taxon>Debaryomycetaceae</taxon>
        <taxon>Candida/Lodderomyces clade</taxon>
        <taxon>Candida</taxon>
    </lineage>
</organism>
<dbReference type="GO" id="GO:0005694">
    <property type="term" value="C:chromosome"/>
    <property type="evidence" value="ECO:0007669"/>
    <property type="project" value="InterPro"/>
</dbReference>
<feature type="coiled-coil region" evidence="12">
    <location>
        <begin position="749"/>
        <end position="934"/>
    </location>
</feature>
<evidence type="ECO:0000256" key="4">
    <source>
        <dbReference type="ARBA" id="ARBA00022741"/>
    </source>
</evidence>
<feature type="coiled-coil region" evidence="12">
    <location>
        <begin position="171"/>
        <end position="198"/>
    </location>
</feature>
<sequence length="1172" mass="133559">MKVDELIIDGFKSYAVRTVISNWDAQFNAITGLNGSGKSNILDAICFVLGIASMSTVRASNLQDLIYKRGQAGVTKASVTIVFNNSEVSKSPIGFENCPTISVTRQIILGGTSKYLINGHKAQQQTVLNLFQSVQLNINNPNFLIMQGKITKVLNMKPSEILSLIEEAAGTRTFEERKDKAQKTMAKKEAKLTEIRNLLSEEIEPKLEKLRNEKRNFLEFQQTQIDLEKLSRLIAACDYTSLSKNFTHHSQFLNQHETKMNALHLEVDKLNHEIKNLNEDLDQVKSRKEENLKADNGSVKELEAKENQLSNDLTRLNTARDIAMDNLTEEKTKHIQLSQQLEQIKQQLASNQTVFDNQENEYKQSNQELLQLKQEYANKQELLSTLSTGISSTGNVTSGYTTQLNEVKSKLNSSENFIKTSTLKINHLQQQMESDQMKLTKAKTENETLLSAIETHRQFIKSKQAEIDSKLGFEPSKIHELRDQESELISHQNKLNQQLNHMRREIGNLDFQYNRPSPNFNDQLVRGVVAQLFNLPETSHDKALALQVCAGGRLYNVVVDTSDVASQLLEKGQLKRRVTIIPLDKISSRSLDHQVIDYAKQVAPGKVDLALNLIDFEDELHKAMEYIFGTTFICNDPNSAKAVTFDPKIRSRSITLEGDIYDPEGNLSGGSRKNNSTILLKLQQYNKLMIQLKKIEFELQNVKQELSRMDLLISSTRSIQNEINLKRHELSLLEKKLDNNPAALILKQNDLNQQEIVRLTEEIETTKKKCVEYKQEIITIEKDITEFNNDKGSKINCLKKEVAKLKQQVVTKEQALESQTDKFQAAQIDSEQLKLELNSKQEALVSTKNQIDELTNKIKQQDQTKIELMEQLTMIKSELDDARANLLGLDEEIIELTNIVKLKTETMSTTKLDIQKLTHELEKSQNITKNLKIRLDEIISEHEWVMDNQMVTNIMDQYPNIDIEETREQLELLQEKFQSMRRKVNVNIMSMIENVEKKETSLKTMVKTIEKDKSKIVNTINKLNGYKRDTLNTTYQKVSKDFGAIFSDLLPGSFAKLVPIDMMDVTKGLEVKVKLGQVWKESLVELSGGQRSLIALSLIMALLQFKPAPMYILDEVDAALDLSHTQNIGHLIKTRFKGSQFIVVSLKEGMFTNANRVFRTRFQDGTSIVSVM</sequence>
<dbReference type="InterPro" id="IPR027417">
    <property type="entry name" value="P-loop_NTPase"/>
</dbReference>
<evidence type="ECO:0000256" key="7">
    <source>
        <dbReference type="ARBA" id="ARBA00023054"/>
    </source>
</evidence>
<accession>B9WCC6</accession>
<dbReference type="InterPro" id="IPR003395">
    <property type="entry name" value="RecF/RecN/SMC_N"/>
</dbReference>
<evidence type="ECO:0000256" key="6">
    <source>
        <dbReference type="ARBA" id="ARBA00022840"/>
    </source>
</evidence>
<keyword evidence="8" id="KW-0226">DNA condensation</keyword>
<evidence type="ECO:0000313" key="14">
    <source>
        <dbReference type="CGD" id="CAL0000167332"/>
    </source>
</evidence>
<evidence type="ECO:0000256" key="8">
    <source>
        <dbReference type="ARBA" id="ARBA00023067"/>
    </source>
</evidence>
<dbReference type="Pfam" id="PF06470">
    <property type="entry name" value="SMC_hinge"/>
    <property type="match status" value="1"/>
</dbReference>
<protein>
    <recommendedName>
        <fullName evidence="11">Structural maintenance of chromosomes protein</fullName>
    </recommendedName>
</protein>
<reference evidence="15 16" key="1">
    <citation type="journal article" date="2009" name="Genome Res.">
        <title>Comparative genomics of the fungal pathogens Candida dubliniensis and Candida albicans.</title>
        <authorList>
            <person name="Jackson A.P."/>
            <person name="Gamble J.A."/>
            <person name="Yeomans T."/>
            <person name="Moran G.P."/>
            <person name="Saunders D."/>
            <person name="Harris D."/>
            <person name="Aslett M."/>
            <person name="Barrell J.F."/>
            <person name="Butler G."/>
            <person name="Citiulo F."/>
            <person name="Coleman D.C."/>
            <person name="de Groot P.W.J."/>
            <person name="Goodwin T.J."/>
            <person name="Quail M.A."/>
            <person name="McQuillan J."/>
            <person name="Munro C.A."/>
            <person name="Pain A."/>
            <person name="Poulter R.T."/>
            <person name="Rajandream M.A."/>
            <person name="Renauld H."/>
            <person name="Spiering M.J."/>
            <person name="Tivey A."/>
            <person name="Gow N.A.R."/>
            <person name="Barrell B."/>
            <person name="Sullivan D.J."/>
            <person name="Berriman M."/>
        </authorList>
    </citation>
    <scope>NUCLEOTIDE SEQUENCE [LARGE SCALE GENOMIC DNA]</scope>
    <source>
        <strain evidence="16">CD36 / ATCC MYA-646 / CBS 7987 / NCPF 3949 / NRRL Y-17841</strain>
    </source>
</reference>
<dbReference type="HOGENOM" id="CLU_001042_9_0_1"/>
<dbReference type="EMBL" id="FM992689">
    <property type="protein sequence ID" value="CAX44048.1"/>
    <property type="molecule type" value="Genomic_DNA"/>
</dbReference>
<evidence type="ECO:0000256" key="12">
    <source>
        <dbReference type="SAM" id="Coils"/>
    </source>
</evidence>
<dbReference type="SMART" id="SM00968">
    <property type="entry name" value="SMC_hinge"/>
    <property type="match status" value="1"/>
</dbReference>
<dbReference type="CGD" id="CAL0000167332">
    <property type="gene designation" value="Cd36_22690"/>
</dbReference>
<dbReference type="GeneID" id="8046283"/>
<gene>
    <name evidence="14" type="ordered locus">Cd36_22690</name>
    <name evidence="15" type="ORF">CD36_22690</name>
</gene>
<evidence type="ECO:0000256" key="5">
    <source>
        <dbReference type="ARBA" id="ARBA00022776"/>
    </source>
</evidence>
<keyword evidence="3" id="KW-0132">Cell division</keyword>
<dbReference type="FunFam" id="3.40.50.300:FF:000385">
    <property type="entry name" value="Structural maintenance of chromosomes 2"/>
    <property type="match status" value="1"/>
</dbReference>
<evidence type="ECO:0000256" key="1">
    <source>
        <dbReference type="ARBA" id="ARBA00004123"/>
    </source>
</evidence>
<evidence type="ECO:0000256" key="2">
    <source>
        <dbReference type="ARBA" id="ARBA00005231"/>
    </source>
</evidence>
<dbReference type="InterPro" id="IPR027120">
    <property type="entry name" value="Smc2_ABC"/>
</dbReference>
<comment type="similarity">
    <text evidence="2">Belongs to the SMC family. SMC2 subfamily.</text>
</comment>
<dbReference type="InterPro" id="IPR036277">
    <property type="entry name" value="SMC_hinge_sf"/>
</dbReference>
<evidence type="ECO:0000256" key="3">
    <source>
        <dbReference type="ARBA" id="ARBA00022618"/>
    </source>
</evidence>
<feature type="coiled-coil region" evidence="12">
    <location>
        <begin position="685"/>
        <end position="712"/>
    </location>
</feature>
<dbReference type="Pfam" id="PF02463">
    <property type="entry name" value="SMC_N"/>
    <property type="match status" value="1"/>
</dbReference>
<evidence type="ECO:0000256" key="10">
    <source>
        <dbReference type="ARBA" id="ARBA00023306"/>
    </source>
</evidence>